<evidence type="ECO:0000313" key="3">
    <source>
        <dbReference type="Proteomes" id="UP000009328"/>
    </source>
</evidence>
<dbReference type="EMBL" id="CAIF01000039">
    <property type="protein sequence ID" value="CCH42218.1"/>
    <property type="molecule type" value="Genomic_DNA"/>
</dbReference>
<keyword evidence="3" id="KW-1185">Reference proteome</keyword>
<feature type="region of interest" description="Disordered" evidence="1">
    <location>
        <begin position="56"/>
        <end position="88"/>
    </location>
</feature>
<gene>
    <name evidence="2" type="ORF">BN7_1762</name>
</gene>
<dbReference type="InParanoid" id="K0KM72"/>
<feature type="region of interest" description="Disordered" evidence="1">
    <location>
        <begin position="102"/>
        <end position="126"/>
    </location>
</feature>
<evidence type="ECO:0000313" key="2">
    <source>
        <dbReference type="EMBL" id="CCH42218.1"/>
    </source>
</evidence>
<name>K0KM72_WICCF</name>
<proteinExistence type="predicted"/>
<reference evidence="2 3" key="1">
    <citation type="journal article" date="2012" name="Eukaryot. Cell">
        <title>Draft genome sequence of Wickerhamomyces ciferrii NRRL Y-1031 F-60-10.</title>
        <authorList>
            <person name="Schneider J."/>
            <person name="Andrea H."/>
            <person name="Blom J."/>
            <person name="Jaenicke S."/>
            <person name="Ruckert C."/>
            <person name="Schorsch C."/>
            <person name="Szczepanowski R."/>
            <person name="Farwick M."/>
            <person name="Goesmann A."/>
            <person name="Puhler A."/>
            <person name="Schaffer S."/>
            <person name="Tauch A."/>
            <person name="Kohler T."/>
            <person name="Brinkrolf K."/>
        </authorList>
    </citation>
    <scope>NUCLEOTIDE SEQUENCE [LARGE SCALE GENOMIC DNA]</scope>
    <source>
        <strain evidence="3">ATCC 14091 / BCRC 22168 / CBS 111 / JCM 3599 / NBRC 0793 / NRRL Y-1031 F-60-10</strain>
    </source>
</reference>
<dbReference type="AlphaFoldDB" id="K0KM72"/>
<feature type="compositionally biased region" description="Polar residues" evidence="1">
    <location>
        <begin position="64"/>
        <end position="88"/>
    </location>
</feature>
<feature type="compositionally biased region" description="Basic and acidic residues" evidence="1">
    <location>
        <begin position="117"/>
        <end position="126"/>
    </location>
</feature>
<dbReference type="HOGENOM" id="CLU_1409809_0_0_1"/>
<organism evidence="2 3">
    <name type="scientific">Wickerhamomyces ciferrii (strain ATCC 14091 / BCRC 22168 / CBS 111 / JCM 3599 / NBRC 0793 / NRRL Y-1031 F-60-10)</name>
    <name type="common">Yeast</name>
    <name type="synonym">Pichia ciferrii</name>
    <dbReference type="NCBI Taxonomy" id="1206466"/>
    <lineage>
        <taxon>Eukaryota</taxon>
        <taxon>Fungi</taxon>
        <taxon>Dikarya</taxon>
        <taxon>Ascomycota</taxon>
        <taxon>Saccharomycotina</taxon>
        <taxon>Saccharomycetes</taxon>
        <taxon>Phaffomycetales</taxon>
        <taxon>Wickerhamomycetaceae</taxon>
        <taxon>Wickerhamomyces</taxon>
    </lineage>
</organism>
<evidence type="ECO:0000256" key="1">
    <source>
        <dbReference type="SAM" id="MobiDB-lite"/>
    </source>
</evidence>
<accession>K0KM72</accession>
<dbReference type="Proteomes" id="UP000009328">
    <property type="component" value="Unassembled WGS sequence"/>
</dbReference>
<sequence>MAYVVDGQWLTTSKFKIEKDSTGIENNVIYPEDLSIYNEDLKSTIDENYTSFDAFSPTLDHSTESSSNQVTNEGSNNNPLNYRSDTDTSAFTNISAGDISPFESSDIDNRQNPIDNITKENDDESFKSIDSDDELFSSTQGTLMGTDTPVNGSCSNSINQQKNLVSLQNTNGSRQVRYYTSMSVLDRFKKYFK</sequence>
<comment type="caution">
    <text evidence="2">The sequence shown here is derived from an EMBL/GenBank/DDBJ whole genome shotgun (WGS) entry which is preliminary data.</text>
</comment>
<protein>
    <submittedName>
        <fullName evidence="2">Uncharacterized protein</fullName>
    </submittedName>
</protein>